<accession>A0A8T2YPX2</accession>
<keyword evidence="3" id="KW-1185">Reference proteome</keyword>
<dbReference type="Proteomes" id="UP000807159">
    <property type="component" value="Chromosome 5"/>
</dbReference>
<proteinExistence type="predicted"/>
<gene>
    <name evidence="2" type="ORF">H0E87_009591</name>
</gene>
<dbReference type="AlphaFoldDB" id="A0A8T2YPX2"/>
<feature type="compositionally biased region" description="Basic residues" evidence="1">
    <location>
        <begin position="115"/>
        <end position="125"/>
    </location>
</feature>
<dbReference type="EMBL" id="JACEGQ020000005">
    <property type="protein sequence ID" value="KAH8507137.1"/>
    <property type="molecule type" value="Genomic_DNA"/>
</dbReference>
<feature type="non-terminal residue" evidence="2">
    <location>
        <position position="1"/>
    </location>
</feature>
<comment type="caution">
    <text evidence="2">The sequence shown here is derived from an EMBL/GenBank/DDBJ whole genome shotgun (WGS) entry which is preliminary data.</text>
</comment>
<evidence type="ECO:0000313" key="3">
    <source>
        <dbReference type="Proteomes" id="UP000807159"/>
    </source>
</evidence>
<sequence length="136" mass="14617">FASSSRTSNSNSKFSQATVASNLVDRTSHKSLSSAPSLSIAQVDNMSISASPLLKVEYVQSSNKALVEKIRAALEFNEEKFSSLRSKESLLRFIITTLGKNGSIENGLSIDNGRSKSKKSSKKGKEKCDGNGITNL</sequence>
<protein>
    <submittedName>
        <fullName evidence="2">Uncharacterized protein</fullName>
    </submittedName>
</protein>
<feature type="region of interest" description="Disordered" evidence="1">
    <location>
        <begin position="102"/>
        <end position="136"/>
    </location>
</feature>
<evidence type="ECO:0000256" key="1">
    <source>
        <dbReference type="SAM" id="MobiDB-lite"/>
    </source>
</evidence>
<evidence type="ECO:0000313" key="2">
    <source>
        <dbReference type="EMBL" id="KAH8507137.1"/>
    </source>
</evidence>
<reference evidence="2" key="1">
    <citation type="journal article" date="2021" name="J. Hered.">
        <title>Genome Assembly of Salicaceae Populus deltoides (Eastern Cottonwood) I-69 Based on Nanopore Sequencing and Hi-C Technologies.</title>
        <authorList>
            <person name="Bai S."/>
            <person name="Wu H."/>
            <person name="Zhang J."/>
            <person name="Pan Z."/>
            <person name="Zhao W."/>
            <person name="Li Z."/>
            <person name="Tong C."/>
        </authorList>
    </citation>
    <scope>NUCLEOTIDE SEQUENCE</scope>
    <source>
        <tissue evidence="2">Leaf</tissue>
    </source>
</reference>
<organism evidence="2 3">
    <name type="scientific">Populus deltoides</name>
    <name type="common">Eastern poplar</name>
    <name type="synonym">Eastern cottonwood</name>
    <dbReference type="NCBI Taxonomy" id="3696"/>
    <lineage>
        <taxon>Eukaryota</taxon>
        <taxon>Viridiplantae</taxon>
        <taxon>Streptophyta</taxon>
        <taxon>Embryophyta</taxon>
        <taxon>Tracheophyta</taxon>
        <taxon>Spermatophyta</taxon>
        <taxon>Magnoliopsida</taxon>
        <taxon>eudicotyledons</taxon>
        <taxon>Gunneridae</taxon>
        <taxon>Pentapetalae</taxon>
        <taxon>rosids</taxon>
        <taxon>fabids</taxon>
        <taxon>Malpighiales</taxon>
        <taxon>Salicaceae</taxon>
        <taxon>Saliceae</taxon>
        <taxon>Populus</taxon>
    </lineage>
</organism>
<name>A0A8T2YPX2_POPDE</name>